<dbReference type="Gene3D" id="2.40.160.170">
    <property type="match status" value="1"/>
</dbReference>
<organism evidence="1 2">
    <name type="scientific">Desulfocurvibacter africanus subsp. africanus str. Walvis Bay</name>
    <dbReference type="NCBI Taxonomy" id="690850"/>
    <lineage>
        <taxon>Bacteria</taxon>
        <taxon>Pseudomonadati</taxon>
        <taxon>Thermodesulfobacteriota</taxon>
        <taxon>Desulfovibrionia</taxon>
        <taxon>Desulfovibrionales</taxon>
        <taxon>Desulfovibrionaceae</taxon>
        <taxon>Desulfocurvibacter</taxon>
    </lineage>
</organism>
<sequence precursor="true">MGKGYARLTVFLFLLGTLLPAQAWGLDVFIGPRIGTLGAGAEAGIEFTDFIKLRGVVQGFKWTIDDKKVSGIEYDFGMNSFTAGALLDIHPLGISPVGGSFRVSAGAFYNANNFSLEAKPTETVTIGGTDYTASDVDRLDADVDFNDIAPYVGIGWGTSPGLLPFSFTADMGVLYQGSPRVDLSSPRARDNAALAASIESEEDDMEDDLSSWKWYPVVMVGFAISF</sequence>
<dbReference type="KEGG" id="daf:Desaf_2292"/>
<evidence type="ECO:0000313" key="1">
    <source>
        <dbReference type="EMBL" id="EGJ50618.1"/>
    </source>
</evidence>
<dbReference type="AlphaFoldDB" id="F3YXC0"/>
<dbReference type="HOGENOM" id="CLU_055789_1_0_7"/>
<dbReference type="STRING" id="690850.Desaf_2292"/>
<gene>
    <name evidence="1" type="ORF">Desaf_2292</name>
</gene>
<proteinExistence type="predicted"/>
<dbReference type="Proteomes" id="UP000007844">
    <property type="component" value="Chromosome"/>
</dbReference>
<dbReference type="RefSeq" id="WP_014260327.1">
    <property type="nucleotide sequence ID" value="NC_016629.1"/>
</dbReference>
<accession>F3YXC0</accession>
<dbReference type="EMBL" id="CP003221">
    <property type="protein sequence ID" value="EGJ50618.1"/>
    <property type="molecule type" value="Genomic_DNA"/>
</dbReference>
<protein>
    <submittedName>
        <fullName evidence="1">Outer membrane protein domain-containing protein</fullName>
    </submittedName>
</protein>
<evidence type="ECO:0000313" key="2">
    <source>
        <dbReference type="Proteomes" id="UP000007844"/>
    </source>
</evidence>
<reference evidence="1 2" key="1">
    <citation type="journal article" date="2011" name="J. Bacteriol.">
        <title>Genome sequence of the mercury-methylating and pleomorphic Desulfovibrio africanus Strain Walvis Bay.</title>
        <authorList>
            <person name="Brown S.D."/>
            <person name="Wall J.D."/>
            <person name="Kucken A.M."/>
            <person name="Gilmour C.C."/>
            <person name="Podar M."/>
            <person name="Brandt C.C."/>
            <person name="Teshima H."/>
            <person name="Detter J.C."/>
            <person name="Han C.S."/>
            <person name="Land M.L."/>
            <person name="Lucas S."/>
            <person name="Han J."/>
            <person name="Pennacchio L."/>
            <person name="Nolan M."/>
            <person name="Pitluck S."/>
            <person name="Woyke T."/>
            <person name="Goodwin L."/>
            <person name="Palumbo A.V."/>
            <person name="Elias D.A."/>
        </authorList>
    </citation>
    <scope>NUCLEOTIDE SEQUENCE [LARGE SCALE GENOMIC DNA]</scope>
    <source>
        <strain evidence="1 2">Walvis Bay</strain>
    </source>
</reference>
<keyword evidence="2" id="KW-1185">Reference proteome</keyword>
<dbReference type="eggNOG" id="COG4625">
    <property type="taxonomic scope" value="Bacteria"/>
</dbReference>
<name>F3YXC0_DESAF</name>